<feature type="compositionally biased region" description="Basic and acidic residues" evidence="1">
    <location>
        <begin position="64"/>
        <end position="82"/>
    </location>
</feature>
<feature type="region of interest" description="Disordered" evidence="1">
    <location>
        <begin position="1"/>
        <end position="89"/>
    </location>
</feature>
<dbReference type="Proteomes" id="UP000800035">
    <property type="component" value="Unassembled WGS sequence"/>
</dbReference>
<gene>
    <name evidence="2" type="ORF">CC80DRAFT_420174</name>
</gene>
<feature type="compositionally biased region" description="Low complexity" evidence="1">
    <location>
        <begin position="7"/>
        <end position="23"/>
    </location>
</feature>
<name>A0A6A5TLX1_9PLEO</name>
<evidence type="ECO:0000313" key="3">
    <source>
        <dbReference type="Proteomes" id="UP000800035"/>
    </source>
</evidence>
<feature type="region of interest" description="Disordered" evidence="1">
    <location>
        <begin position="378"/>
        <end position="397"/>
    </location>
</feature>
<evidence type="ECO:0000313" key="2">
    <source>
        <dbReference type="EMBL" id="KAF1953388.1"/>
    </source>
</evidence>
<keyword evidence="3" id="KW-1185">Reference proteome</keyword>
<reference evidence="2" key="1">
    <citation type="journal article" date="2020" name="Stud. Mycol.">
        <title>101 Dothideomycetes genomes: a test case for predicting lifestyles and emergence of pathogens.</title>
        <authorList>
            <person name="Haridas S."/>
            <person name="Albert R."/>
            <person name="Binder M."/>
            <person name="Bloem J."/>
            <person name="Labutti K."/>
            <person name="Salamov A."/>
            <person name="Andreopoulos B."/>
            <person name="Baker S."/>
            <person name="Barry K."/>
            <person name="Bills G."/>
            <person name="Bluhm B."/>
            <person name="Cannon C."/>
            <person name="Castanera R."/>
            <person name="Culley D."/>
            <person name="Daum C."/>
            <person name="Ezra D."/>
            <person name="Gonzalez J."/>
            <person name="Henrissat B."/>
            <person name="Kuo A."/>
            <person name="Liang C."/>
            <person name="Lipzen A."/>
            <person name="Lutzoni F."/>
            <person name="Magnuson J."/>
            <person name="Mondo S."/>
            <person name="Nolan M."/>
            <person name="Ohm R."/>
            <person name="Pangilinan J."/>
            <person name="Park H.-J."/>
            <person name="Ramirez L."/>
            <person name="Alfaro M."/>
            <person name="Sun H."/>
            <person name="Tritt A."/>
            <person name="Yoshinaga Y."/>
            <person name="Zwiers L.-H."/>
            <person name="Turgeon B."/>
            <person name="Goodwin S."/>
            <person name="Spatafora J."/>
            <person name="Crous P."/>
            <person name="Grigoriev I."/>
        </authorList>
    </citation>
    <scope>NUCLEOTIDE SEQUENCE</scope>
    <source>
        <strain evidence="2">CBS 675.92</strain>
    </source>
</reference>
<dbReference type="AlphaFoldDB" id="A0A6A5TLX1"/>
<sequence>MREADATPSSRPRSSRKSTSPTSANNEPKPPANDLLFITGTTPADFKTKKNMTRVRKKAMGSWLEKEKKPRDSKKEQRRQSREASTCSRAIQKVSRIPPVTGEFVLPSAPIVIPSRETLALPYYEYIPGPFQSIGKPLDPFVTIYQVSHPRVSVETLKYHCTQAFGSRAMGRYWVPALVKSPHAFLSTLCIASAHFDAINDRAIESVQTMALRQEIIHLISQSLLNPQTRTNDFNVIAVTQLIASELIAGQETALAYHEAGLETMVYQRGGLNKLAALLTHLRTALQSSDLVECWSDMAGVLLWISLTVGAASRYERNQVLRKWFRAMTMRVSIVLCFEHPQAMLGTLGRMGEVVEAVGYAENASGSAGVGASVSVNGVEKRGEKKREAGPSKRRRA</sequence>
<organism evidence="2 3">
    <name type="scientific">Byssothecium circinans</name>
    <dbReference type="NCBI Taxonomy" id="147558"/>
    <lineage>
        <taxon>Eukaryota</taxon>
        <taxon>Fungi</taxon>
        <taxon>Dikarya</taxon>
        <taxon>Ascomycota</taxon>
        <taxon>Pezizomycotina</taxon>
        <taxon>Dothideomycetes</taxon>
        <taxon>Pleosporomycetidae</taxon>
        <taxon>Pleosporales</taxon>
        <taxon>Massarineae</taxon>
        <taxon>Massarinaceae</taxon>
        <taxon>Byssothecium</taxon>
    </lineage>
</organism>
<feature type="compositionally biased region" description="Basic and acidic residues" evidence="1">
    <location>
        <begin position="379"/>
        <end position="391"/>
    </location>
</feature>
<proteinExistence type="predicted"/>
<dbReference type="OrthoDB" id="4159781at2759"/>
<evidence type="ECO:0000256" key="1">
    <source>
        <dbReference type="SAM" id="MobiDB-lite"/>
    </source>
</evidence>
<evidence type="ECO:0008006" key="4">
    <source>
        <dbReference type="Google" id="ProtNLM"/>
    </source>
</evidence>
<dbReference type="EMBL" id="ML977004">
    <property type="protein sequence ID" value="KAF1953388.1"/>
    <property type="molecule type" value="Genomic_DNA"/>
</dbReference>
<dbReference type="PANTHER" id="PTHR37540">
    <property type="entry name" value="TRANSCRIPTION FACTOR (ACR-2), PUTATIVE-RELATED-RELATED"/>
    <property type="match status" value="1"/>
</dbReference>
<protein>
    <recommendedName>
        <fullName evidence="4">Tachykinin family protein</fullName>
    </recommendedName>
</protein>
<dbReference type="PANTHER" id="PTHR37540:SF5">
    <property type="entry name" value="TRANSCRIPTION FACTOR DOMAIN-CONTAINING PROTEIN"/>
    <property type="match status" value="1"/>
</dbReference>
<feature type="compositionally biased region" description="Basic residues" evidence="1">
    <location>
        <begin position="49"/>
        <end position="59"/>
    </location>
</feature>
<accession>A0A6A5TLX1</accession>